<reference evidence="4 5" key="1">
    <citation type="submission" date="2017-03" db="EMBL/GenBank/DDBJ databases">
        <title>Genome of the blue death feigning beetle - Asbolus verrucosus.</title>
        <authorList>
            <person name="Rider S.D."/>
        </authorList>
    </citation>
    <scope>NUCLEOTIDE SEQUENCE [LARGE SCALE GENOMIC DNA]</scope>
    <source>
        <strain evidence="4">Butters</strain>
        <tissue evidence="4">Head and leg muscle</tissue>
    </source>
</reference>
<evidence type="ECO:0000256" key="2">
    <source>
        <dbReference type="SAM" id="MobiDB-lite"/>
    </source>
</evidence>
<dbReference type="Proteomes" id="UP000292052">
    <property type="component" value="Unassembled WGS sequence"/>
</dbReference>
<organism evidence="4 5">
    <name type="scientific">Asbolus verrucosus</name>
    <name type="common">Desert ironclad beetle</name>
    <dbReference type="NCBI Taxonomy" id="1661398"/>
    <lineage>
        <taxon>Eukaryota</taxon>
        <taxon>Metazoa</taxon>
        <taxon>Ecdysozoa</taxon>
        <taxon>Arthropoda</taxon>
        <taxon>Hexapoda</taxon>
        <taxon>Insecta</taxon>
        <taxon>Pterygota</taxon>
        <taxon>Neoptera</taxon>
        <taxon>Endopterygota</taxon>
        <taxon>Coleoptera</taxon>
        <taxon>Polyphaga</taxon>
        <taxon>Cucujiformia</taxon>
        <taxon>Tenebrionidae</taxon>
        <taxon>Pimeliinae</taxon>
        <taxon>Asbolus</taxon>
    </lineage>
</organism>
<keyword evidence="5" id="KW-1185">Reference proteome</keyword>
<dbReference type="GO" id="GO:0006313">
    <property type="term" value="P:DNA transposition"/>
    <property type="evidence" value="ECO:0007669"/>
    <property type="project" value="InterPro"/>
</dbReference>
<gene>
    <name evidence="4" type="ORF">BDFB_008404</name>
</gene>
<dbReference type="GO" id="GO:0005634">
    <property type="term" value="C:nucleus"/>
    <property type="evidence" value="ECO:0007669"/>
    <property type="project" value="UniProtKB-SubCell"/>
</dbReference>
<dbReference type="STRING" id="1661398.A0A482VVJ5"/>
<feature type="domain" description="Transposase Tc1-like" evidence="3">
    <location>
        <begin position="52"/>
        <end position="102"/>
    </location>
</feature>
<comment type="caution">
    <text evidence="4">The sequence shown here is derived from an EMBL/GenBank/DDBJ whole genome shotgun (WGS) entry which is preliminary data.</text>
</comment>
<proteinExistence type="predicted"/>
<dbReference type="GO" id="GO:0003677">
    <property type="term" value="F:DNA binding"/>
    <property type="evidence" value="ECO:0007669"/>
    <property type="project" value="InterPro"/>
</dbReference>
<sequence>MTERGIRQVEIAEFFNTSQSVISRTLTRFRQTGVASRRPGSGARRVTTPREDRFLIIQARRQPFATAPQHLQSLSNATGTRISNQTVRNQLREDGLTSYRPLSFNKAA</sequence>
<name>A0A482VVJ5_ASBVE</name>
<dbReference type="OrthoDB" id="6779799at2759"/>
<dbReference type="InterPro" id="IPR002492">
    <property type="entry name" value="Transposase_Tc1-like"/>
</dbReference>
<feature type="compositionally biased region" description="Polar residues" evidence="2">
    <location>
        <begin position="75"/>
        <end position="89"/>
    </location>
</feature>
<dbReference type="EMBL" id="QDEB01057110">
    <property type="protein sequence ID" value="RZC36962.1"/>
    <property type="molecule type" value="Genomic_DNA"/>
</dbReference>
<dbReference type="InterPro" id="IPR009057">
    <property type="entry name" value="Homeodomain-like_sf"/>
</dbReference>
<comment type="subcellular location">
    <subcellularLocation>
        <location evidence="1">Nucleus</location>
    </subcellularLocation>
</comment>
<feature type="region of interest" description="Disordered" evidence="2">
    <location>
        <begin position="75"/>
        <end position="108"/>
    </location>
</feature>
<dbReference type="AlphaFoldDB" id="A0A482VVJ5"/>
<accession>A0A482VVJ5</accession>
<evidence type="ECO:0000256" key="1">
    <source>
        <dbReference type="ARBA" id="ARBA00004123"/>
    </source>
</evidence>
<evidence type="ECO:0000313" key="5">
    <source>
        <dbReference type="Proteomes" id="UP000292052"/>
    </source>
</evidence>
<protein>
    <submittedName>
        <fullName evidence="4">HTH 29 domain containing protein</fullName>
    </submittedName>
</protein>
<dbReference type="SUPFAM" id="SSF46689">
    <property type="entry name" value="Homeodomain-like"/>
    <property type="match status" value="1"/>
</dbReference>
<evidence type="ECO:0000313" key="4">
    <source>
        <dbReference type="EMBL" id="RZC36962.1"/>
    </source>
</evidence>
<evidence type="ECO:0000259" key="3">
    <source>
        <dbReference type="Pfam" id="PF01498"/>
    </source>
</evidence>
<dbReference type="GO" id="GO:0015074">
    <property type="term" value="P:DNA integration"/>
    <property type="evidence" value="ECO:0007669"/>
    <property type="project" value="InterPro"/>
</dbReference>
<dbReference type="Pfam" id="PF01498">
    <property type="entry name" value="HTH_Tnp_Tc3_2"/>
    <property type="match status" value="1"/>
</dbReference>